<sequence>MSQWLELQQLDSKFLEQVDQLYDDSFPMAIRQYLSSWIESHDWCVRPINESLATVRFHDLLTQLDHQHSRFAMEKDFLNQHNIRKIKRNLQVPVCNWLVISISLQNRTENTQNDMIVEKHREMDGRVKEIKMKVQDTEQIIKNLEDQQDEYDFKSKTHQSRGNTFTKINVISQMSEVLNIMDPVIFELISTELAEWRRRQQMACIGGVTNACLDQLQNWFTSLGESLLQLRQQLKKLLELEQKFTYDKDPITLSRSTLEDRIMLNLKTLITNSLVVERQPCMPTQLQRPLVLKTGILFTLKLRLLIKLQEFNHTVRVKVQFDKDIVEKRKGFRMFNILGTAMKVMNMEESNGMAAEFRHLGPLIVTEELHSITFEAELCWSGMATSLPIVVISNVSQLPSGWASIMWYNMLTSEPKNLSFFVTPPSATWGHLAEVLSLQFSSITKRGLNQEQLSMLGTKLLGECDTPQIPWNRFCKSGSEKNFTFWLWIEGILDLIKRHLLSLWDDGCIMGFVTKDRTKALLYDKLPGTFLLRFSESNRDGAITFSWVEHNANEEPQIRSVEPYTKKAADNVPENPLRFLFPSIAKDDAFKKYYSKPTDKQEPMDVDKKLHEGYISTTLISISEMQPQDFNTTLMPMSPEVYGELERMV</sequence>
<protein>
    <recommendedName>
        <fullName evidence="13">Signal transducer and activator of transcription</fullName>
    </recommendedName>
</protein>
<evidence type="ECO:0000313" key="17">
    <source>
        <dbReference type="Proteomes" id="UP000472260"/>
    </source>
</evidence>
<dbReference type="InterPro" id="IPR036535">
    <property type="entry name" value="STAT_N_sf"/>
</dbReference>
<keyword evidence="8 13" id="KW-0238">DNA-binding</keyword>
<evidence type="ECO:0000256" key="13">
    <source>
        <dbReference type="RuleBase" id="RU046415"/>
    </source>
</evidence>
<dbReference type="FunFam" id="1.10.238.10:FF:000012">
    <property type="entry name" value="Signal transducer and activator of transcription"/>
    <property type="match status" value="1"/>
</dbReference>
<feature type="coiled-coil region" evidence="14">
    <location>
        <begin position="127"/>
        <end position="154"/>
    </location>
</feature>
<keyword evidence="4 13" id="KW-0963">Cytoplasm</keyword>
<evidence type="ECO:0000256" key="11">
    <source>
        <dbReference type="ARBA" id="ARBA00023242"/>
    </source>
</evidence>
<dbReference type="InterPro" id="IPR048988">
    <property type="entry name" value="STAT_linker"/>
</dbReference>
<organism evidence="16 17">
    <name type="scientific">Sinocyclocheilus anshuiensis</name>
    <dbReference type="NCBI Taxonomy" id="1608454"/>
    <lineage>
        <taxon>Eukaryota</taxon>
        <taxon>Metazoa</taxon>
        <taxon>Chordata</taxon>
        <taxon>Craniata</taxon>
        <taxon>Vertebrata</taxon>
        <taxon>Euteleostomi</taxon>
        <taxon>Actinopterygii</taxon>
        <taxon>Neopterygii</taxon>
        <taxon>Teleostei</taxon>
        <taxon>Ostariophysi</taxon>
        <taxon>Cypriniformes</taxon>
        <taxon>Cyprinidae</taxon>
        <taxon>Cyprininae</taxon>
        <taxon>Sinocyclocheilus</taxon>
    </lineage>
</organism>
<dbReference type="Gene3D" id="1.10.238.10">
    <property type="entry name" value="EF-hand"/>
    <property type="match status" value="1"/>
</dbReference>
<dbReference type="InterPro" id="IPR013799">
    <property type="entry name" value="STAT_TF_prot_interaction"/>
</dbReference>
<dbReference type="InterPro" id="IPR022752">
    <property type="entry name" value="STAT1_TAZ2-bd_C"/>
</dbReference>
<dbReference type="SUPFAM" id="SSF48092">
    <property type="entry name" value="Transcription factor STAT-4 N-domain"/>
    <property type="match status" value="1"/>
</dbReference>
<keyword evidence="11 13" id="KW-0539">Nucleus</keyword>
<name>A0A671SF37_9TELE</name>
<evidence type="ECO:0000256" key="2">
    <source>
        <dbReference type="ARBA" id="ARBA00004496"/>
    </source>
</evidence>
<dbReference type="Pfam" id="PF21354">
    <property type="entry name" value="STAT_linker"/>
    <property type="match status" value="1"/>
</dbReference>
<evidence type="ECO:0000256" key="3">
    <source>
        <dbReference type="ARBA" id="ARBA00005586"/>
    </source>
</evidence>
<evidence type="ECO:0000256" key="5">
    <source>
        <dbReference type="ARBA" id="ARBA00022553"/>
    </source>
</evidence>
<dbReference type="SUPFAM" id="SSF55550">
    <property type="entry name" value="SH2 domain"/>
    <property type="match status" value="1"/>
</dbReference>
<reference evidence="16" key="1">
    <citation type="submission" date="2025-08" db="UniProtKB">
        <authorList>
            <consortium name="Ensembl"/>
        </authorList>
    </citation>
    <scope>IDENTIFICATION</scope>
</reference>
<dbReference type="GO" id="GO:0005634">
    <property type="term" value="C:nucleus"/>
    <property type="evidence" value="ECO:0007669"/>
    <property type="project" value="UniProtKB-SubCell"/>
</dbReference>
<keyword evidence="5 13" id="KW-0597">Phosphoprotein</keyword>
<evidence type="ECO:0000256" key="8">
    <source>
        <dbReference type="ARBA" id="ARBA00023125"/>
    </source>
</evidence>
<dbReference type="Gene3D" id="2.60.40.630">
    <property type="entry name" value="STAT transcription factor, DNA-binding domain"/>
    <property type="match status" value="1"/>
</dbReference>
<dbReference type="Pfam" id="PF01017">
    <property type="entry name" value="STAT_alpha"/>
    <property type="match status" value="1"/>
</dbReference>
<dbReference type="Pfam" id="PF00017">
    <property type="entry name" value="SH2"/>
    <property type="match status" value="1"/>
</dbReference>
<dbReference type="Pfam" id="PF02865">
    <property type="entry name" value="STAT_int"/>
    <property type="match status" value="1"/>
</dbReference>
<evidence type="ECO:0000256" key="9">
    <source>
        <dbReference type="ARBA" id="ARBA00023159"/>
    </source>
</evidence>
<evidence type="ECO:0000256" key="7">
    <source>
        <dbReference type="ARBA" id="ARBA00023015"/>
    </source>
</evidence>
<dbReference type="InterPro" id="IPR036860">
    <property type="entry name" value="SH2_dom_sf"/>
</dbReference>
<dbReference type="SMART" id="SM00964">
    <property type="entry name" value="STAT_int"/>
    <property type="match status" value="1"/>
</dbReference>
<keyword evidence="10 13" id="KW-0804">Transcription</keyword>
<dbReference type="Pfam" id="PF02864">
    <property type="entry name" value="STAT_bind"/>
    <property type="match status" value="1"/>
</dbReference>
<gene>
    <name evidence="16" type="primary">LOC107653597</name>
</gene>
<dbReference type="Pfam" id="PF12162">
    <property type="entry name" value="STAT1_TAZ2bind"/>
    <property type="match status" value="1"/>
</dbReference>
<accession>A0A671SF37</accession>
<dbReference type="Gene3D" id="3.30.505.10">
    <property type="entry name" value="SH2 domain"/>
    <property type="match status" value="1"/>
</dbReference>
<keyword evidence="17" id="KW-1185">Reference proteome</keyword>
<dbReference type="InterPro" id="IPR013800">
    <property type="entry name" value="STAT_TF_alpha"/>
</dbReference>
<keyword evidence="9 13" id="KW-0010">Activator</keyword>
<comment type="similarity">
    <text evidence="3 13">Belongs to the transcription factor STAT family.</text>
</comment>
<dbReference type="FunFam" id="2.60.40.630:FF:000001">
    <property type="entry name" value="Signal transducer and activator of transcription"/>
    <property type="match status" value="1"/>
</dbReference>
<dbReference type="SUPFAM" id="SSF49417">
    <property type="entry name" value="p53-like transcription factors"/>
    <property type="match status" value="1"/>
</dbReference>
<evidence type="ECO:0000313" key="16">
    <source>
        <dbReference type="Ensembl" id="ENSSANP00000094880.1"/>
    </source>
</evidence>
<evidence type="ECO:0000256" key="12">
    <source>
        <dbReference type="PROSITE-ProRule" id="PRU00191"/>
    </source>
</evidence>
<dbReference type="PROSITE" id="PS50001">
    <property type="entry name" value="SH2"/>
    <property type="match status" value="1"/>
</dbReference>
<keyword evidence="6 12" id="KW-0727">SH2 domain</keyword>
<evidence type="ECO:0000259" key="15">
    <source>
        <dbReference type="PROSITE" id="PS50001"/>
    </source>
</evidence>
<keyword evidence="7 13" id="KW-0805">Transcription regulation</keyword>
<dbReference type="PANTHER" id="PTHR11801">
    <property type="entry name" value="SIGNAL TRANSDUCER AND ACTIVATOR OF TRANSCRIPTION"/>
    <property type="match status" value="1"/>
</dbReference>
<dbReference type="GO" id="GO:0005737">
    <property type="term" value="C:cytoplasm"/>
    <property type="evidence" value="ECO:0007669"/>
    <property type="project" value="UniProtKB-SubCell"/>
</dbReference>
<dbReference type="Gene3D" id="1.20.1050.20">
    <property type="entry name" value="STAT transcription factor, all-alpha domain"/>
    <property type="match status" value="2"/>
</dbReference>
<dbReference type="InterPro" id="IPR008967">
    <property type="entry name" value="p53-like_TF_DNA-bd_sf"/>
</dbReference>
<comment type="subcellular location">
    <subcellularLocation>
        <location evidence="2 13">Cytoplasm</location>
    </subcellularLocation>
    <subcellularLocation>
        <location evidence="1 13">Nucleus</location>
    </subcellularLocation>
</comment>
<evidence type="ECO:0000256" key="4">
    <source>
        <dbReference type="ARBA" id="ARBA00022490"/>
    </source>
</evidence>
<dbReference type="GO" id="GO:0003700">
    <property type="term" value="F:DNA-binding transcription factor activity"/>
    <property type="evidence" value="ECO:0007669"/>
    <property type="project" value="InterPro"/>
</dbReference>
<feature type="domain" description="SH2" evidence="15">
    <location>
        <begin position="504"/>
        <end position="564"/>
    </location>
</feature>
<dbReference type="AlphaFoldDB" id="A0A671SF37"/>
<dbReference type="Gene3D" id="1.10.532.10">
    <property type="entry name" value="STAT transcription factor, N-terminal domain"/>
    <property type="match status" value="1"/>
</dbReference>
<dbReference type="Ensembl" id="ENSSANT00000100748.1">
    <property type="protein sequence ID" value="ENSSANP00000094880.1"/>
    <property type="gene ID" value="ENSSANG00000046578.1"/>
</dbReference>
<keyword evidence="14" id="KW-0175">Coiled coil</keyword>
<proteinExistence type="inferred from homology"/>
<dbReference type="SUPFAM" id="SSF47655">
    <property type="entry name" value="STAT"/>
    <property type="match status" value="1"/>
</dbReference>
<dbReference type="Proteomes" id="UP000472260">
    <property type="component" value="Unassembled WGS sequence"/>
</dbReference>
<dbReference type="InterPro" id="IPR012345">
    <property type="entry name" value="STAT_TF_DNA-bd_N"/>
</dbReference>
<evidence type="ECO:0000256" key="6">
    <source>
        <dbReference type="ARBA" id="ARBA00022999"/>
    </source>
</evidence>
<dbReference type="InterPro" id="IPR013801">
    <property type="entry name" value="STAT_TF_DNA-bd"/>
</dbReference>
<evidence type="ECO:0000256" key="1">
    <source>
        <dbReference type="ARBA" id="ARBA00004123"/>
    </source>
</evidence>
<reference evidence="16" key="2">
    <citation type="submission" date="2025-09" db="UniProtKB">
        <authorList>
            <consortium name="Ensembl"/>
        </authorList>
    </citation>
    <scope>IDENTIFICATION</scope>
</reference>
<evidence type="ECO:0000256" key="14">
    <source>
        <dbReference type="SAM" id="Coils"/>
    </source>
</evidence>
<dbReference type="GO" id="GO:0060429">
    <property type="term" value="P:epithelium development"/>
    <property type="evidence" value="ECO:0007669"/>
    <property type="project" value="UniProtKB-ARBA"/>
</dbReference>
<dbReference type="GO" id="GO:0007165">
    <property type="term" value="P:signal transduction"/>
    <property type="evidence" value="ECO:0007669"/>
    <property type="project" value="InterPro"/>
</dbReference>
<dbReference type="InterPro" id="IPR015988">
    <property type="entry name" value="STAT_TF_CC"/>
</dbReference>
<dbReference type="InterPro" id="IPR001217">
    <property type="entry name" value="STAT"/>
</dbReference>
<dbReference type="GO" id="GO:0003677">
    <property type="term" value="F:DNA binding"/>
    <property type="evidence" value="ECO:0007669"/>
    <property type="project" value="UniProtKB-KW"/>
</dbReference>
<dbReference type="GO" id="GO:0009653">
    <property type="term" value="P:anatomical structure morphogenesis"/>
    <property type="evidence" value="ECO:0007669"/>
    <property type="project" value="UniProtKB-ARBA"/>
</dbReference>
<dbReference type="GO" id="GO:0006955">
    <property type="term" value="P:immune response"/>
    <property type="evidence" value="ECO:0007669"/>
    <property type="project" value="UniProtKB-ARBA"/>
</dbReference>
<evidence type="ECO:0000256" key="10">
    <source>
        <dbReference type="ARBA" id="ARBA00023163"/>
    </source>
</evidence>
<dbReference type="InterPro" id="IPR000980">
    <property type="entry name" value="SH2"/>
</dbReference>